<feature type="compositionally biased region" description="Low complexity" evidence="1">
    <location>
        <begin position="9"/>
        <end position="24"/>
    </location>
</feature>
<dbReference type="PANTHER" id="PTHR11102">
    <property type="entry name" value="SEL-1-LIKE PROTEIN"/>
    <property type="match status" value="1"/>
</dbReference>
<gene>
    <name evidence="2" type="ORF">COMA2_60143</name>
</gene>
<dbReference type="Pfam" id="PF08238">
    <property type="entry name" value="Sel1"/>
    <property type="match status" value="2"/>
</dbReference>
<keyword evidence="3" id="KW-1185">Reference proteome</keyword>
<dbReference type="Gene3D" id="1.25.40.10">
    <property type="entry name" value="Tetratricopeptide repeat domain"/>
    <property type="match status" value="1"/>
</dbReference>
<dbReference type="InterPro" id="IPR011990">
    <property type="entry name" value="TPR-like_helical_dom_sf"/>
</dbReference>
<feature type="region of interest" description="Disordered" evidence="1">
    <location>
        <begin position="1"/>
        <end position="49"/>
    </location>
</feature>
<evidence type="ECO:0000256" key="1">
    <source>
        <dbReference type="SAM" id="MobiDB-lite"/>
    </source>
</evidence>
<dbReference type="InterPro" id="IPR050767">
    <property type="entry name" value="Sel1_AlgK"/>
</dbReference>
<dbReference type="SUPFAM" id="SSF81901">
    <property type="entry name" value="HCP-like"/>
    <property type="match status" value="1"/>
</dbReference>
<protein>
    <recommendedName>
        <fullName evidence="4">Beta-lactamase</fullName>
    </recommendedName>
</protein>
<organism evidence="2 3">
    <name type="scientific">Candidatus Nitrospira nitrificans</name>
    <dbReference type="NCBI Taxonomy" id="1742973"/>
    <lineage>
        <taxon>Bacteria</taxon>
        <taxon>Pseudomonadati</taxon>
        <taxon>Nitrospirota</taxon>
        <taxon>Nitrospiria</taxon>
        <taxon>Nitrospirales</taxon>
        <taxon>Nitrospiraceae</taxon>
        <taxon>Nitrospira</taxon>
    </lineage>
</organism>
<evidence type="ECO:0000313" key="2">
    <source>
        <dbReference type="EMBL" id="CUS39076.1"/>
    </source>
</evidence>
<dbReference type="EMBL" id="CZPZ01000033">
    <property type="protein sequence ID" value="CUS39076.1"/>
    <property type="molecule type" value="Genomic_DNA"/>
</dbReference>
<dbReference type="InterPro" id="IPR006597">
    <property type="entry name" value="Sel1-like"/>
</dbReference>
<dbReference type="AlphaFoldDB" id="A0A0S4LSR6"/>
<feature type="compositionally biased region" description="Pro residues" evidence="1">
    <location>
        <begin position="26"/>
        <end position="40"/>
    </location>
</feature>
<proteinExistence type="predicted"/>
<dbReference type="PANTHER" id="PTHR11102:SF160">
    <property type="entry name" value="ERAD-ASSOCIATED E3 UBIQUITIN-PROTEIN LIGASE COMPONENT HRD3"/>
    <property type="match status" value="1"/>
</dbReference>
<dbReference type="SMART" id="SM00671">
    <property type="entry name" value="SEL1"/>
    <property type="match status" value="2"/>
</dbReference>
<accession>A0A0S4LSR6</accession>
<feature type="compositionally biased region" description="Basic and acidic residues" evidence="1">
    <location>
        <begin position="197"/>
        <end position="211"/>
    </location>
</feature>
<sequence length="237" mass="25702">MTAQPPQSPGLNLGPPLQLNNGTLALPPPPPTPAHPPMPEFPQRVSSCTSISVSRSEKKHSSLVSVSFVLTIPSRARHTPHSMRAIASIMLFATLALPLGEGAAFPPPDNKDLHALQAQATQGDTEAQHRLGELYAKGRGVPQDYAQARAWYEKAAAQGHPMAQNNLAELYFAGLGGPSDYVRAYMWVSLAATHMQGEEKKQAEENREDVAQRMSSAQITEAKRLSEQCRSKKFKGC</sequence>
<feature type="region of interest" description="Disordered" evidence="1">
    <location>
        <begin position="197"/>
        <end position="225"/>
    </location>
</feature>
<dbReference type="Proteomes" id="UP000198736">
    <property type="component" value="Unassembled WGS sequence"/>
</dbReference>
<name>A0A0S4LSR6_9BACT</name>
<dbReference type="STRING" id="1742973.COMA2_60143"/>
<reference evidence="3" key="1">
    <citation type="submission" date="2015-10" db="EMBL/GenBank/DDBJ databases">
        <authorList>
            <person name="Luecker S."/>
            <person name="Luecker S."/>
        </authorList>
    </citation>
    <scope>NUCLEOTIDE SEQUENCE [LARGE SCALE GENOMIC DNA]</scope>
</reference>
<evidence type="ECO:0008006" key="4">
    <source>
        <dbReference type="Google" id="ProtNLM"/>
    </source>
</evidence>
<evidence type="ECO:0000313" key="3">
    <source>
        <dbReference type="Proteomes" id="UP000198736"/>
    </source>
</evidence>